<evidence type="ECO:0000313" key="2">
    <source>
        <dbReference type="Proteomes" id="UP000249364"/>
    </source>
</evidence>
<proteinExistence type="predicted"/>
<sequence>MRQIRYDRAILYEPVGRKADAREMERLCVEAPRLLTCGEG</sequence>
<keyword evidence="2" id="KW-1185">Reference proteome</keyword>
<comment type="caution">
    <text evidence="1">The sequence shown here is derived from an EMBL/GenBank/DDBJ whole genome shotgun (WGS) entry which is preliminary data.</text>
</comment>
<organism evidence="1 2">
    <name type="scientific">Roseinatronobacter thiooxidans</name>
    <dbReference type="NCBI Taxonomy" id="121821"/>
    <lineage>
        <taxon>Bacteria</taxon>
        <taxon>Pseudomonadati</taxon>
        <taxon>Pseudomonadota</taxon>
        <taxon>Alphaproteobacteria</taxon>
        <taxon>Rhodobacterales</taxon>
        <taxon>Paracoccaceae</taxon>
        <taxon>Roseinatronobacter</taxon>
    </lineage>
</organism>
<gene>
    <name evidence="1" type="ORF">LY56_03346</name>
</gene>
<protein>
    <submittedName>
        <fullName evidence="1">Uncharacterized protein</fullName>
    </submittedName>
</protein>
<accession>A0A2W7Q7J5</accession>
<dbReference type="Proteomes" id="UP000249364">
    <property type="component" value="Unassembled WGS sequence"/>
</dbReference>
<dbReference type="AlphaFoldDB" id="A0A2W7Q7J5"/>
<dbReference type="EMBL" id="QKZQ01000026">
    <property type="protein sequence ID" value="PZX36939.1"/>
    <property type="molecule type" value="Genomic_DNA"/>
</dbReference>
<reference evidence="1 2" key="1">
    <citation type="submission" date="2018-06" db="EMBL/GenBank/DDBJ databases">
        <title>Genomic Encyclopedia of Archaeal and Bacterial Type Strains, Phase II (KMG-II): from individual species to whole genera.</title>
        <authorList>
            <person name="Goeker M."/>
        </authorList>
    </citation>
    <scope>NUCLEOTIDE SEQUENCE [LARGE SCALE GENOMIC DNA]</scope>
    <source>
        <strain evidence="1 2">DSM 13087</strain>
    </source>
</reference>
<name>A0A2W7Q7J5_9RHOB</name>
<evidence type="ECO:0000313" key="1">
    <source>
        <dbReference type="EMBL" id="PZX36939.1"/>
    </source>
</evidence>